<feature type="compositionally biased region" description="Polar residues" evidence="8">
    <location>
        <begin position="1"/>
        <end position="13"/>
    </location>
</feature>
<comment type="subcellular location">
    <subcellularLocation>
        <location evidence="1">Nucleus</location>
    </subcellularLocation>
</comment>
<keyword evidence="3" id="KW-0805">Transcription regulation</keyword>
<dbReference type="SMART" id="SM00707">
    <property type="entry name" value="RPEL"/>
    <property type="match status" value="1"/>
</dbReference>
<dbReference type="PANTHER" id="PTHR22793:SF12">
    <property type="entry name" value="MYOCARDIN-RELATED TRANSCRIPTION FACTOR, ISOFORM H"/>
    <property type="match status" value="1"/>
</dbReference>
<feature type="domain" description="SAP" evidence="9">
    <location>
        <begin position="223"/>
        <end position="257"/>
    </location>
</feature>
<feature type="compositionally biased region" description="Polar residues" evidence="8">
    <location>
        <begin position="41"/>
        <end position="54"/>
    </location>
</feature>
<evidence type="ECO:0000313" key="11">
    <source>
        <dbReference type="Proteomes" id="UP001054945"/>
    </source>
</evidence>
<dbReference type="Pfam" id="PF02037">
    <property type="entry name" value="SAP"/>
    <property type="match status" value="1"/>
</dbReference>
<proteinExistence type="predicted"/>
<dbReference type="Proteomes" id="UP001054945">
    <property type="component" value="Unassembled WGS sequence"/>
</dbReference>
<evidence type="ECO:0000256" key="1">
    <source>
        <dbReference type="ARBA" id="ARBA00004123"/>
    </source>
</evidence>
<name>A0AAV4RGN5_CAEEX</name>
<dbReference type="InterPro" id="IPR036361">
    <property type="entry name" value="SAP_dom_sf"/>
</dbReference>
<evidence type="ECO:0000256" key="8">
    <source>
        <dbReference type="SAM" id="MobiDB-lite"/>
    </source>
</evidence>
<dbReference type="SMART" id="SM00513">
    <property type="entry name" value="SAP"/>
    <property type="match status" value="1"/>
</dbReference>
<dbReference type="PROSITE" id="PS50800">
    <property type="entry name" value="SAP"/>
    <property type="match status" value="1"/>
</dbReference>
<keyword evidence="5" id="KW-0804">Transcription</keyword>
<feature type="repeat" description="RPEL" evidence="7">
    <location>
        <begin position="70"/>
        <end position="95"/>
    </location>
</feature>
<dbReference type="AlphaFoldDB" id="A0AAV4RGN5"/>
<keyword evidence="6" id="KW-0539">Nucleus</keyword>
<dbReference type="EMBL" id="BPLR01007897">
    <property type="protein sequence ID" value="GIY20497.1"/>
    <property type="molecule type" value="Genomic_DNA"/>
</dbReference>
<reference evidence="10 11" key="1">
    <citation type="submission" date="2021-06" db="EMBL/GenBank/DDBJ databases">
        <title>Caerostris extrusa draft genome.</title>
        <authorList>
            <person name="Kono N."/>
            <person name="Arakawa K."/>
        </authorList>
    </citation>
    <scope>NUCLEOTIDE SEQUENCE [LARGE SCALE GENOMIC DNA]</scope>
</reference>
<organism evidence="10 11">
    <name type="scientific">Caerostris extrusa</name>
    <name type="common">Bark spider</name>
    <name type="synonym">Caerostris bankana</name>
    <dbReference type="NCBI Taxonomy" id="172846"/>
    <lineage>
        <taxon>Eukaryota</taxon>
        <taxon>Metazoa</taxon>
        <taxon>Ecdysozoa</taxon>
        <taxon>Arthropoda</taxon>
        <taxon>Chelicerata</taxon>
        <taxon>Arachnida</taxon>
        <taxon>Araneae</taxon>
        <taxon>Araneomorphae</taxon>
        <taxon>Entelegynae</taxon>
        <taxon>Araneoidea</taxon>
        <taxon>Araneidae</taxon>
        <taxon>Caerostris</taxon>
    </lineage>
</organism>
<evidence type="ECO:0000256" key="7">
    <source>
        <dbReference type="PROSITE-ProRule" id="PRU00401"/>
    </source>
</evidence>
<feature type="compositionally biased region" description="Polar residues" evidence="8">
    <location>
        <begin position="649"/>
        <end position="680"/>
    </location>
</feature>
<dbReference type="Gene3D" id="1.10.720.30">
    <property type="entry name" value="SAP domain"/>
    <property type="match status" value="1"/>
</dbReference>
<evidence type="ECO:0000256" key="4">
    <source>
        <dbReference type="ARBA" id="ARBA00023054"/>
    </source>
</evidence>
<keyword evidence="11" id="KW-1185">Reference proteome</keyword>
<dbReference type="GO" id="GO:0045944">
    <property type="term" value="P:positive regulation of transcription by RNA polymerase II"/>
    <property type="evidence" value="ECO:0007669"/>
    <property type="project" value="TreeGrafter"/>
</dbReference>
<feature type="region of interest" description="Disordered" evidence="8">
    <location>
        <begin position="616"/>
        <end position="694"/>
    </location>
</feature>
<evidence type="ECO:0000259" key="9">
    <source>
        <dbReference type="PROSITE" id="PS50800"/>
    </source>
</evidence>
<dbReference type="PANTHER" id="PTHR22793">
    <property type="entry name" value="MYOCARDIN-RELATED TRANSCRIPTION FACTOR-RELATED"/>
    <property type="match status" value="1"/>
</dbReference>
<keyword evidence="4" id="KW-0175">Coiled coil</keyword>
<protein>
    <recommendedName>
        <fullName evidence="9">SAP domain-containing protein</fullName>
    </recommendedName>
</protein>
<accession>A0AAV4RGN5</accession>
<comment type="caution">
    <text evidence="10">The sequence shown here is derived from an EMBL/GenBank/DDBJ whole genome shotgun (WGS) entry which is preliminary data.</text>
</comment>
<evidence type="ECO:0000256" key="2">
    <source>
        <dbReference type="ARBA" id="ARBA00022737"/>
    </source>
</evidence>
<keyword evidence="2" id="KW-0677">Repeat</keyword>
<dbReference type="InterPro" id="IPR004018">
    <property type="entry name" value="RPEL_repeat"/>
</dbReference>
<dbReference type="InterPro" id="IPR003034">
    <property type="entry name" value="SAP_dom"/>
</dbReference>
<dbReference type="Gene3D" id="6.10.150.10">
    <property type="match status" value="1"/>
</dbReference>
<dbReference type="SUPFAM" id="SSF68906">
    <property type="entry name" value="SAP domain"/>
    <property type="match status" value="1"/>
</dbReference>
<dbReference type="Pfam" id="PF02755">
    <property type="entry name" value="RPEL"/>
    <property type="match status" value="1"/>
</dbReference>
<evidence type="ECO:0000313" key="10">
    <source>
        <dbReference type="EMBL" id="GIY20497.1"/>
    </source>
</evidence>
<dbReference type="GO" id="GO:0005634">
    <property type="term" value="C:nucleus"/>
    <property type="evidence" value="ECO:0007669"/>
    <property type="project" value="UniProtKB-SubCell"/>
</dbReference>
<sequence>MPGSSPGSTNIESKATYLKLHDHENSLPVTPGSSRLHEKQQSSAGTLPDTTIDPSLQDKQRQLKKARLADDLNDRLSHRPGPLELVKGNILHTDEKFAQAVKEGQIPFKRTCEGQALRHPMPCFTFEDDSGSDAALSPPQDTLDQSLSKRAVHQQLEGKSLNQKHHPKKRTIKFHEYKGPPSAQKNQASLSNEETSYELLLQQQQLFLQWQLEMQQKYPQVILPVPQMNGLKAECKKRNLPVSGSKVQLLERLRNHIESSNNNIKVEKNNCATIETTTVPINVSGIILDTLPTLVTQQAPVSSVVTVDAPIITNRAPQITLSNGTETLMVYNTMPVQGQIMTSRPSSTAPMDVEMNSNADAMDCTENKNTINEEIVKRQQQKIFQLERELERSQRQLQQQQWWQQQQHQAQQQVQQQVLLASHPVPIAPAPPANHVSMATALPQPTVAQAVVQSQLLQPKAQLNTTPQHLLQQASKYPPGSAEQQSALVKASLASFILNNHGNPVQLQNGLASPNQQNITQFTNLKPIVLCQAQTIPAVIEKPRANSLPNGVGQQKMVWSSSVPNFSNVIAPKITVGTIEPKFVQTGEAIWFSKSGRKSVKSQEVDDVLDVLISHGELPPSAAQEPPTPTTPETQKGGQGPPAFPSVSEMKSTLTVPTPSSCNTPEQNAESSMNVNTSPKPQEEKNDPNPPLVFDINLDFQDLEAMDLGVLDRHDMNDPTSQSSSSKLDSLQHQIQNNCTPSYDLDMDVEFTDWLDILTNNNSVANTNQNRINSFNGDNNDPLLPSMENGQETLDMFSLDNLDFKLPSDSNLLSWDYAT</sequence>
<feature type="compositionally biased region" description="Low complexity" evidence="8">
    <location>
        <begin position="619"/>
        <end position="636"/>
    </location>
</feature>
<dbReference type="PROSITE" id="PS51073">
    <property type="entry name" value="RPEL"/>
    <property type="match status" value="1"/>
</dbReference>
<feature type="compositionally biased region" description="Basic residues" evidence="8">
    <location>
        <begin position="162"/>
        <end position="172"/>
    </location>
</feature>
<dbReference type="InterPro" id="IPR043451">
    <property type="entry name" value="Myocardin-like"/>
</dbReference>
<feature type="region of interest" description="Disordered" evidence="8">
    <location>
        <begin position="160"/>
        <end position="191"/>
    </location>
</feature>
<evidence type="ECO:0000256" key="5">
    <source>
        <dbReference type="ARBA" id="ARBA00023163"/>
    </source>
</evidence>
<evidence type="ECO:0000256" key="3">
    <source>
        <dbReference type="ARBA" id="ARBA00023015"/>
    </source>
</evidence>
<evidence type="ECO:0000256" key="6">
    <source>
        <dbReference type="ARBA" id="ARBA00023242"/>
    </source>
</evidence>
<feature type="region of interest" description="Disordered" evidence="8">
    <location>
        <begin position="1"/>
        <end position="54"/>
    </location>
</feature>
<gene>
    <name evidence="10" type="primary">MKL2</name>
    <name evidence="10" type="ORF">CEXT_786201</name>
</gene>
<dbReference type="GO" id="GO:0003713">
    <property type="term" value="F:transcription coactivator activity"/>
    <property type="evidence" value="ECO:0007669"/>
    <property type="project" value="TreeGrafter"/>
</dbReference>